<evidence type="ECO:0000313" key="3">
    <source>
        <dbReference type="EMBL" id="VFT85120.1"/>
    </source>
</evidence>
<dbReference type="AlphaFoldDB" id="A0A485KJS1"/>
<evidence type="ECO:0000313" key="2">
    <source>
        <dbReference type="EMBL" id="KAF0701304.1"/>
    </source>
</evidence>
<name>A0A485KJS1_9STRA</name>
<feature type="compositionally biased region" description="Low complexity" evidence="1">
    <location>
        <begin position="62"/>
        <end position="72"/>
    </location>
</feature>
<dbReference type="Proteomes" id="UP000332933">
    <property type="component" value="Unassembled WGS sequence"/>
</dbReference>
<dbReference type="EMBL" id="VJMH01005094">
    <property type="protein sequence ID" value="KAF0701304.1"/>
    <property type="molecule type" value="Genomic_DNA"/>
</dbReference>
<reference evidence="3 4" key="1">
    <citation type="submission" date="2019-03" db="EMBL/GenBank/DDBJ databases">
        <authorList>
            <person name="Gaulin E."/>
            <person name="Dumas B."/>
        </authorList>
    </citation>
    <scope>NUCLEOTIDE SEQUENCE [LARGE SCALE GENOMIC DNA]</scope>
    <source>
        <strain evidence="3">CBS 568.67</strain>
    </source>
</reference>
<reference evidence="2" key="2">
    <citation type="submission" date="2019-06" db="EMBL/GenBank/DDBJ databases">
        <title>Genomics analysis of Aphanomyces spp. identifies a new class of oomycete effector associated with host adaptation.</title>
        <authorList>
            <person name="Gaulin E."/>
        </authorList>
    </citation>
    <scope>NUCLEOTIDE SEQUENCE</scope>
    <source>
        <strain evidence="2">CBS 578.67</strain>
    </source>
</reference>
<organism evidence="3 4">
    <name type="scientific">Aphanomyces stellatus</name>
    <dbReference type="NCBI Taxonomy" id="120398"/>
    <lineage>
        <taxon>Eukaryota</taxon>
        <taxon>Sar</taxon>
        <taxon>Stramenopiles</taxon>
        <taxon>Oomycota</taxon>
        <taxon>Saprolegniomycetes</taxon>
        <taxon>Saprolegniales</taxon>
        <taxon>Verrucalvaceae</taxon>
        <taxon>Aphanomyces</taxon>
    </lineage>
</organism>
<accession>A0A485KJS1</accession>
<feature type="region of interest" description="Disordered" evidence="1">
    <location>
        <begin position="59"/>
        <end position="86"/>
    </location>
</feature>
<gene>
    <name evidence="3" type="primary">Aste57867_8233</name>
    <name evidence="2" type="ORF">As57867_008202</name>
    <name evidence="3" type="ORF">ASTE57867_8233</name>
</gene>
<sequence>MPRAAGLHGLTHLLAGEAEWRNIQTIVKTTLQAIAKIVSNHTVMLDTIDARIDRLQDTLASTTTPTPAVRPTPSKRGIDGDDDDDDDDAMVISRKEFLALVTDVRKMQKRAVSAADMEARVVASSEQLKRRLEHTISPLQETMKEIEAAMSKQAVTANEMFVTKDALDANDATMRLVRKMEATMATHDEVHALERRVTAEAKKNHRDVREALEKGLRKHVTELLTSTKDELKTMKTHVDEGMAAAAGEWQAQLRQRAMASDVQLVLSSKIDRAEMDAREKHVLTRLENALASVKQEMSLALQKKCFKSDVAKLLSRKVNREDMDAIVADRVTQSHLHEWLQSTTTSLHEENSQQLKRLQQIVEGKLEDHGEMVTRHLREMQLAQDQHMDGWTASMEDLRSKLVVKMGIKDACTLLDTKCNVADVNDALRALQQTLHVKVDECDFKALVDDVHGVRRQMRGEMCVGRWIWKVGRPSDRHTVCWNVQVVNTNPDVFAWEKGADTITALVPGLYQLQASFFTDYAPTLQVLINGEPALVLGGEKTSDARRHRRRHSAGNVTGITICEFLALPPRAAISVTYDIDERAQAFMTLRKL</sequence>
<protein>
    <submittedName>
        <fullName evidence="3">Aste57867_8233 protein</fullName>
    </submittedName>
</protein>
<proteinExistence type="predicted"/>
<keyword evidence="4" id="KW-1185">Reference proteome</keyword>
<dbReference type="PANTHER" id="PTHR40131">
    <property type="entry name" value="C1Q DOMAIN-CONTAINING PROTEIN"/>
    <property type="match status" value="1"/>
</dbReference>
<dbReference type="OrthoDB" id="65833at2759"/>
<evidence type="ECO:0000256" key="1">
    <source>
        <dbReference type="SAM" id="MobiDB-lite"/>
    </source>
</evidence>
<dbReference type="EMBL" id="CAADRA010005115">
    <property type="protein sequence ID" value="VFT85120.1"/>
    <property type="molecule type" value="Genomic_DNA"/>
</dbReference>
<evidence type="ECO:0000313" key="4">
    <source>
        <dbReference type="Proteomes" id="UP000332933"/>
    </source>
</evidence>
<dbReference type="PANTHER" id="PTHR40131:SF1">
    <property type="entry name" value="C1Q DOMAIN-CONTAINING PROTEIN"/>
    <property type="match status" value="1"/>
</dbReference>